<feature type="domain" description="Hydantoinase B/oxoprolinase" evidence="1">
    <location>
        <begin position="49"/>
        <end position="603"/>
    </location>
</feature>
<dbReference type="InterPro" id="IPR045079">
    <property type="entry name" value="Oxoprolinase-like"/>
</dbReference>
<dbReference type="Proteomes" id="UP000307768">
    <property type="component" value="Unassembled WGS sequence"/>
</dbReference>
<dbReference type="RefSeq" id="WP_149769962.1">
    <property type="nucleotide sequence ID" value="NZ_VDFQ02000003.1"/>
</dbReference>
<evidence type="ECO:0000259" key="1">
    <source>
        <dbReference type="Pfam" id="PF02538"/>
    </source>
</evidence>
<dbReference type="PANTHER" id="PTHR11365:SF23">
    <property type="entry name" value="HYPOTHETICAL 5-OXOPROLINASE (EUROFUNG)-RELATED"/>
    <property type="match status" value="1"/>
</dbReference>
<dbReference type="EMBL" id="VDFQ02000003">
    <property type="protein sequence ID" value="KAA1423011.1"/>
    <property type="molecule type" value="Genomic_DNA"/>
</dbReference>
<dbReference type="GO" id="GO:0017168">
    <property type="term" value="F:5-oxoprolinase (ATP-hydrolyzing) activity"/>
    <property type="evidence" value="ECO:0007669"/>
    <property type="project" value="TreeGrafter"/>
</dbReference>
<accession>A0A5Q6RYF3</accession>
<dbReference type="PANTHER" id="PTHR11365">
    <property type="entry name" value="5-OXOPROLINASE RELATED"/>
    <property type="match status" value="1"/>
</dbReference>
<dbReference type="GO" id="GO:0006749">
    <property type="term" value="P:glutathione metabolic process"/>
    <property type="evidence" value="ECO:0007669"/>
    <property type="project" value="TreeGrafter"/>
</dbReference>
<dbReference type="AlphaFoldDB" id="A0A5Q6RYF3"/>
<dbReference type="Pfam" id="PF02538">
    <property type="entry name" value="Hydantoinase_B"/>
    <property type="match status" value="1"/>
</dbReference>
<dbReference type="OrthoDB" id="102473at2"/>
<organism evidence="2 3">
    <name type="scientific">Mumia zhuanghuii</name>
    <dbReference type="NCBI Taxonomy" id="2585211"/>
    <lineage>
        <taxon>Bacteria</taxon>
        <taxon>Bacillati</taxon>
        <taxon>Actinomycetota</taxon>
        <taxon>Actinomycetes</taxon>
        <taxon>Propionibacteriales</taxon>
        <taxon>Nocardioidaceae</taxon>
        <taxon>Mumia</taxon>
    </lineage>
</organism>
<comment type="caution">
    <text evidence="2">The sequence shown here is derived from an EMBL/GenBank/DDBJ whole genome shotgun (WGS) entry which is preliminary data.</text>
</comment>
<dbReference type="InterPro" id="IPR003692">
    <property type="entry name" value="Hydantoinase_B"/>
</dbReference>
<name>A0A5Q6RYF3_9ACTN</name>
<gene>
    <name evidence="2" type="ORF">FE697_012820</name>
</gene>
<dbReference type="GO" id="GO:0005829">
    <property type="term" value="C:cytosol"/>
    <property type="evidence" value="ECO:0007669"/>
    <property type="project" value="TreeGrafter"/>
</dbReference>
<evidence type="ECO:0000313" key="3">
    <source>
        <dbReference type="Proteomes" id="UP000307768"/>
    </source>
</evidence>
<evidence type="ECO:0000313" key="2">
    <source>
        <dbReference type="EMBL" id="KAA1423011.1"/>
    </source>
</evidence>
<protein>
    <recommendedName>
        <fullName evidence="1">Hydantoinase B/oxoprolinase domain-containing protein</fullName>
    </recommendedName>
</protein>
<dbReference type="Pfam" id="PF08882">
    <property type="entry name" value="Acetone_carb_G"/>
    <property type="match status" value="1"/>
</dbReference>
<dbReference type="InterPro" id="IPR016750">
    <property type="entry name" value="Aceto_COase_bsu/gsu"/>
</dbReference>
<proteinExistence type="predicted"/>
<reference evidence="2 3" key="1">
    <citation type="submission" date="2019-09" db="EMBL/GenBank/DDBJ databases">
        <title>Mumia zhuanghuii sp. nov. isolated from the intestinal contents of plateau pika (Ochotona curzoniae) in the Qinghai-Tibet plateau of China.</title>
        <authorList>
            <person name="Tian Z."/>
        </authorList>
    </citation>
    <scope>NUCLEOTIDE SEQUENCE [LARGE SCALE GENOMIC DNA]</scope>
    <source>
        <strain evidence="3">350</strain>
    </source>
</reference>
<sequence>MTTVHTDDLDAYDDIVWDGVQHSYRPSPDWRDRVSSTLAIDTAADEDLDPVTFEVLRNRLWTLNLAHGDTLSRMSGSPIFQALDFNMSILTEDGEIVMGAPFIQYLNTGSPLMIRYLMERLSENPGIEEGDIFLASDPWIGASHQMDVCIAAPVFVDGKLFAWVSNAAQQYDLGGIVPGGWPQNAPDIFSDPIIFRPFKLVEQGVLRPDLEEMFRRQSRLPDMVALDLRAQLAGCRFAAQRLQETCEEFGASTVKAAMRSILDNAQAAFARKLERVPDCTLSDVLYFDELMPGDRTTHRVQFNVTKRGSRLIIDNVGTDPQVDGPIGFTYMNFAGIVLGVVGQTMLHEHTFSVGGAERQIDFRPRPGTLSCVDYPAAVSGSVLNVSSAYMRLHNVFSRLMACDPQLKEDLVVSGPDVPLTVIAGADEGGRVFGTALTEASGFGGGARSHSDGVDTSGASYIPLIRMPNIEASEQFYPMLVMYRRAAPDSGGAGRWRGGVGMEVAITPYHAAAIDIVTNAGGQGVSTNQAVGVFGGLPSPTARYEVLAGTDIRDRWTDGEMPRDVAELTRREAQTLRGKSNGTPLNADDVLLLVVCGGGGYGDPLDREPERIADDVAQGRVSVEAAAALYGVVLDGDAVDAGATGVRRTEVRAERATWRPAAEVFEGTAPYDVASATAEPAVSVHEYVVARDDGERRVLACATCNHVLSDYRDNYKRGLLVDQTGVDVLPRVDDPRAFLDEDMVLRRYCCPGCQTLMTIEIARASEPMLTEVVFR</sequence>